<dbReference type="EMBL" id="GGEC01024702">
    <property type="protein sequence ID" value="MBX05186.1"/>
    <property type="molecule type" value="Transcribed_RNA"/>
</dbReference>
<feature type="region of interest" description="Disordered" evidence="1">
    <location>
        <begin position="1"/>
        <end position="20"/>
    </location>
</feature>
<name>A0A2P2KHJ3_RHIMU</name>
<keyword evidence="2" id="KW-0808">Transferase</keyword>
<organism evidence="2">
    <name type="scientific">Rhizophora mucronata</name>
    <name type="common">Asiatic mangrove</name>
    <dbReference type="NCBI Taxonomy" id="61149"/>
    <lineage>
        <taxon>Eukaryota</taxon>
        <taxon>Viridiplantae</taxon>
        <taxon>Streptophyta</taxon>
        <taxon>Embryophyta</taxon>
        <taxon>Tracheophyta</taxon>
        <taxon>Spermatophyta</taxon>
        <taxon>Magnoliopsida</taxon>
        <taxon>eudicotyledons</taxon>
        <taxon>Gunneridae</taxon>
        <taxon>Pentapetalae</taxon>
        <taxon>rosids</taxon>
        <taxon>fabids</taxon>
        <taxon>Malpighiales</taxon>
        <taxon>Rhizophoraceae</taxon>
        <taxon>Rhizophora</taxon>
    </lineage>
</organism>
<keyword evidence="2" id="KW-0418">Kinase</keyword>
<dbReference type="GO" id="GO:0016301">
    <property type="term" value="F:kinase activity"/>
    <property type="evidence" value="ECO:0007669"/>
    <property type="project" value="UniProtKB-KW"/>
</dbReference>
<evidence type="ECO:0000256" key="1">
    <source>
        <dbReference type="SAM" id="MobiDB-lite"/>
    </source>
</evidence>
<feature type="region of interest" description="Disordered" evidence="1">
    <location>
        <begin position="62"/>
        <end position="84"/>
    </location>
</feature>
<sequence>MTEDLQANDKALRRTSDHSPAARINSISIPIIKNSMRIMEGVFYSHQGLNFKVYSFWRQQSMCSGPKPQESHKTDSPYSSSHCR</sequence>
<keyword evidence="2" id="KW-0675">Receptor</keyword>
<reference evidence="2" key="1">
    <citation type="submission" date="2018-02" db="EMBL/GenBank/DDBJ databases">
        <title>Rhizophora mucronata_Transcriptome.</title>
        <authorList>
            <person name="Meera S.P."/>
            <person name="Sreeshan A."/>
            <person name="Augustine A."/>
        </authorList>
    </citation>
    <scope>NUCLEOTIDE SEQUENCE</scope>
    <source>
        <tissue evidence="2">Leaf</tissue>
    </source>
</reference>
<proteinExistence type="predicted"/>
<protein>
    <submittedName>
        <fullName evidence="2">BRASSINOSTEROID INSENSITIVE 1-associated receptor kinase 1</fullName>
    </submittedName>
</protein>
<accession>A0A2P2KHJ3</accession>
<evidence type="ECO:0000313" key="2">
    <source>
        <dbReference type="EMBL" id="MBX05186.1"/>
    </source>
</evidence>
<dbReference type="AlphaFoldDB" id="A0A2P2KHJ3"/>